<proteinExistence type="inferred from homology"/>
<dbReference type="CDD" id="cd00028">
    <property type="entry name" value="B_lectin"/>
    <property type="match status" value="1"/>
</dbReference>
<dbReference type="PROSITE" id="PS50948">
    <property type="entry name" value="PAN"/>
    <property type="match status" value="1"/>
</dbReference>
<evidence type="ECO:0000256" key="1">
    <source>
        <dbReference type="ARBA" id="ARBA00004167"/>
    </source>
</evidence>
<dbReference type="InterPro" id="IPR051343">
    <property type="entry name" value="G-type_lectin_kinases/EP1-like"/>
</dbReference>
<feature type="domain" description="Bulb-type lectin" evidence="22">
    <location>
        <begin position="30"/>
        <end position="148"/>
    </location>
</feature>
<keyword evidence="4 17" id="KW-0808">Transferase</keyword>
<evidence type="ECO:0000313" key="24">
    <source>
        <dbReference type="EMBL" id="KAJ9146148.1"/>
    </source>
</evidence>
<sequence length="764" mass="86487">MFHNPKIVAMVLFLLILSSIFSGATAQQRTSNISLGSSLTPNSSYWSSDSGHFAFGFYPKGDGFAVGIWFAKIQQKTVIWTANRDDPPLPNDVTLSWSSDGRLILQLNQGQQIPIAEGSQPAFSASMLDSGNFVLYDSESRIIWQSFDVPTDSILPGQRLLAGKKLVSSISNTNKSSGRFQLIMQTDGNLVQYPVEYAEKDYAYWHSDTYTAGENVSLNLDSNGHLYLLNATGFNIKILKDGGTISGNLIYRATVDVDGIFRLYSHNLDQYGNWSIEWWSSDNKCDPIGLCGVNAYCTLVDQGTSCACPPGFDFIDQGQKNLGCQRNSSNEDCKRFRKSNYIIQELEAVSWEDNPYAKFQASTETECREECLTDCNCEAALYKNQECRKQRLPLRFGRIQRHEPMATFFKVSNRSSETTIESIKKTKEQRMNILIIGIVLLTLAIFLLAIFGVLLYRYRVWNYNKISGQGNNALFEDITLRSLTYDELNTATNNFKDEIGKGAFGTVFRGVISNGIIVAIKRLENVVAEGDREFQNEMKVIGRTHHKNLVRLFGYCHDRINRLLVYEYMSNGSLADFLFTSEQKPAWEERVEIAQNIARGIFYLHEECETQIIHCDIKPENILIHEKGEVKIADFGLSKLLMPNQSKTYTGVRGTRGYVAPEWHRNLPITVKADVYSFGIMLLEIICCRRNVDMHVPDDEVVLADWVYECFEANYKLERMLKVGLWCIQDEPSLRPSIKRVVLMLEGMIDIPAPPTPPSFSISI</sequence>
<evidence type="ECO:0000256" key="14">
    <source>
        <dbReference type="ARBA" id="ARBA00023180"/>
    </source>
</evidence>
<evidence type="ECO:0000313" key="25">
    <source>
        <dbReference type="Proteomes" id="UP001174677"/>
    </source>
</evidence>
<keyword evidence="8 17" id="KW-0418">Kinase</keyword>
<evidence type="ECO:0000256" key="5">
    <source>
        <dbReference type="ARBA" id="ARBA00022692"/>
    </source>
</evidence>
<dbReference type="PANTHER" id="PTHR47976:SF102">
    <property type="entry name" value="G-TYPE LECTIN S-RECEPTOR-LIKE SERINE_THREONINE-PROTEIN KINASE LECRK3"/>
    <property type="match status" value="1"/>
</dbReference>
<comment type="subcellular location">
    <subcellularLocation>
        <location evidence="1">Membrane</location>
        <topology evidence="1">Single-pass membrane protein</topology>
    </subcellularLocation>
</comment>
<feature type="chain" id="PRO_5045199909" description="Receptor-like serine/threonine-protein kinase" evidence="20">
    <location>
        <begin position="27"/>
        <end position="764"/>
    </location>
</feature>
<dbReference type="EMBL" id="JARPOI010000016">
    <property type="protein sequence ID" value="KAJ9146148.1"/>
    <property type="molecule type" value="Genomic_DNA"/>
</dbReference>
<keyword evidence="9 17" id="KW-0067">ATP-binding</keyword>
<evidence type="ECO:0000256" key="19">
    <source>
        <dbReference type="SAM" id="Phobius"/>
    </source>
</evidence>
<keyword evidence="7 17" id="KW-0547">Nucleotide-binding</keyword>
<dbReference type="PIRSF" id="PIRSF000641">
    <property type="entry name" value="SRK"/>
    <property type="match status" value="1"/>
</dbReference>
<reference evidence="24" key="1">
    <citation type="journal article" date="2023" name="Plant Biotechnol. J.">
        <title>Chromosome-level wild Hevea brasiliensis genome provides new tools for genomic-assisted breeding and valuable loci to elevate rubber yield.</title>
        <authorList>
            <person name="Cheng H."/>
            <person name="Song X."/>
            <person name="Hu Y."/>
            <person name="Wu T."/>
            <person name="Yang Q."/>
            <person name="An Z."/>
            <person name="Feng S."/>
            <person name="Deng Z."/>
            <person name="Wu W."/>
            <person name="Zeng X."/>
            <person name="Tu M."/>
            <person name="Wang X."/>
            <person name="Huang H."/>
        </authorList>
    </citation>
    <scope>NUCLEOTIDE SEQUENCE</scope>
    <source>
        <strain evidence="24">MT/VB/25A 57/8</strain>
    </source>
</reference>
<dbReference type="EC" id="2.7.11.1" evidence="17"/>
<evidence type="ECO:0000256" key="2">
    <source>
        <dbReference type="ARBA" id="ARBA00022527"/>
    </source>
</evidence>
<evidence type="ECO:0000256" key="9">
    <source>
        <dbReference type="ARBA" id="ARBA00022840"/>
    </source>
</evidence>
<dbReference type="PROSITE" id="PS50927">
    <property type="entry name" value="BULB_LECTIN"/>
    <property type="match status" value="1"/>
</dbReference>
<evidence type="ECO:0000256" key="15">
    <source>
        <dbReference type="ARBA" id="ARBA00047899"/>
    </source>
</evidence>
<feature type="transmembrane region" description="Helical" evidence="19">
    <location>
        <begin position="433"/>
        <end position="456"/>
    </location>
</feature>
<keyword evidence="2 17" id="KW-0723">Serine/threonine-protein kinase</keyword>
<feature type="domain" description="Protein kinase" evidence="21">
    <location>
        <begin position="493"/>
        <end position="749"/>
    </location>
</feature>
<evidence type="ECO:0000256" key="3">
    <source>
        <dbReference type="ARBA" id="ARBA00022536"/>
    </source>
</evidence>
<keyword evidence="5 19" id="KW-0812">Transmembrane</keyword>
<dbReference type="InterPro" id="IPR000858">
    <property type="entry name" value="S_locus_glycoprot_dom"/>
</dbReference>
<evidence type="ECO:0000256" key="12">
    <source>
        <dbReference type="ARBA" id="ARBA00023157"/>
    </source>
</evidence>
<keyword evidence="14" id="KW-0325">Glycoprotein</keyword>
<dbReference type="InterPro" id="IPR003609">
    <property type="entry name" value="Pan_app"/>
</dbReference>
<keyword evidence="3" id="KW-0245">EGF-like domain</keyword>
<keyword evidence="11 19" id="KW-0472">Membrane</keyword>
<dbReference type="InterPro" id="IPR008271">
    <property type="entry name" value="Ser/Thr_kinase_AS"/>
</dbReference>
<dbReference type="SMART" id="SM00108">
    <property type="entry name" value="B_lectin"/>
    <property type="match status" value="1"/>
</dbReference>
<feature type="binding site" evidence="18">
    <location>
        <position position="521"/>
    </location>
    <ligand>
        <name>ATP</name>
        <dbReference type="ChEBI" id="CHEBI:30616"/>
    </ligand>
</feature>
<evidence type="ECO:0000259" key="21">
    <source>
        <dbReference type="PROSITE" id="PS50011"/>
    </source>
</evidence>
<evidence type="ECO:0000256" key="17">
    <source>
        <dbReference type="PIRNR" id="PIRNR000641"/>
    </source>
</evidence>
<dbReference type="InterPro" id="IPR001480">
    <property type="entry name" value="Bulb-type_lectin_dom"/>
</dbReference>
<dbReference type="CDD" id="cd00053">
    <property type="entry name" value="EGF"/>
    <property type="match status" value="1"/>
</dbReference>
<evidence type="ECO:0000256" key="10">
    <source>
        <dbReference type="ARBA" id="ARBA00022989"/>
    </source>
</evidence>
<evidence type="ECO:0000256" key="20">
    <source>
        <dbReference type="SAM" id="SignalP"/>
    </source>
</evidence>
<dbReference type="InterPro" id="IPR036426">
    <property type="entry name" value="Bulb-type_lectin_dom_sf"/>
</dbReference>
<dbReference type="SUPFAM" id="SSF51110">
    <property type="entry name" value="alpha-D-mannose-specific plant lectins"/>
    <property type="match status" value="2"/>
</dbReference>
<dbReference type="Gene3D" id="2.90.10.10">
    <property type="entry name" value="Bulb-type lectin domain"/>
    <property type="match status" value="2"/>
</dbReference>
<evidence type="ECO:0000256" key="11">
    <source>
        <dbReference type="ARBA" id="ARBA00023136"/>
    </source>
</evidence>
<comment type="caution">
    <text evidence="24">The sequence shown here is derived from an EMBL/GenBank/DDBJ whole genome shotgun (WGS) entry which is preliminary data.</text>
</comment>
<dbReference type="SUPFAM" id="SSF56112">
    <property type="entry name" value="Protein kinase-like (PK-like)"/>
    <property type="match status" value="1"/>
</dbReference>
<evidence type="ECO:0000256" key="13">
    <source>
        <dbReference type="ARBA" id="ARBA00023170"/>
    </source>
</evidence>
<gene>
    <name evidence="24" type="ORF">P3X46_028452</name>
</gene>
<dbReference type="Proteomes" id="UP001174677">
    <property type="component" value="Chromosome 16"/>
</dbReference>
<dbReference type="Gene3D" id="1.10.510.10">
    <property type="entry name" value="Transferase(Phosphotransferase) domain 1"/>
    <property type="match status" value="1"/>
</dbReference>
<dbReference type="CDD" id="cd14066">
    <property type="entry name" value="STKc_IRAK"/>
    <property type="match status" value="1"/>
</dbReference>
<evidence type="ECO:0000256" key="6">
    <source>
        <dbReference type="ARBA" id="ARBA00022729"/>
    </source>
</evidence>
<accession>A0ABQ9KS47</accession>
<dbReference type="InterPro" id="IPR017441">
    <property type="entry name" value="Protein_kinase_ATP_BS"/>
</dbReference>
<dbReference type="PROSITE" id="PS00108">
    <property type="entry name" value="PROTEIN_KINASE_ST"/>
    <property type="match status" value="1"/>
</dbReference>
<evidence type="ECO:0000256" key="4">
    <source>
        <dbReference type="ARBA" id="ARBA00022679"/>
    </source>
</evidence>
<dbReference type="InterPro" id="IPR000719">
    <property type="entry name" value="Prot_kinase_dom"/>
</dbReference>
<evidence type="ECO:0000259" key="22">
    <source>
        <dbReference type="PROSITE" id="PS50927"/>
    </source>
</evidence>
<dbReference type="PANTHER" id="PTHR47976">
    <property type="entry name" value="G-TYPE LECTIN S-RECEPTOR-LIKE SERINE/THREONINE-PROTEIN KINASE SD2-5"/>
    <property type="match status" value="1"/>
</dbReference>
<comment type="catalytic activity">
    <reaction evidence="15 17">
        <text>L-threonyl-[protein] + ATP = O-phospho-L-threonyl-[protein] + ADP + H(+)</text>
        <dbReference type="Rhea" id="RHEA:46608"/>
        <dbReference type="Rhea" id="RHEA-COMP:11060"/>
        <dbReference type="Rhea" id="RHEA-COMP:11605"/>
        <dbReference type="ChEBI" id="CHEBI:15378"/>
        <dbReference type="ChEBI" id="CHEBI:30013"/>
        <dbReference type="ChEBI" id="CHEBI:30616"/>
        <dbReference type="ChEBI" id="CHEBI:61977"/>
        <dbReference type="ChEBI" id="CHEBI:456216"/>
        <dbReference type="EC" id="2.7.11.1"/>
    </reaction>
</comment>
<keyword evidence="10 19" id="KW-1133">Transmembrane helix</keyword>
<evidence type="ECO:0000256" key="7">
    <source>
        <dbReference type="ARBA" id="ARBA00022741"/>
    </source>
</evidence>
<keyword evidence="25" id="KW-1185">Reference proteome</keyword>
<evidence type="ECO:0000256" key="18">
    <source>
        <dbReference type="PROSITE-ProRule" id="PRU10141"/>
    </source>
</evidence>
<feature type="domain" description="Apple" evidence="23">
    <location>
        <begin position="333"/>
        <end position="413"/>
    </location>
</feature>
<dbReference type="InterPro" id="IPR011009">
    <property type="entry name" value="Kinase-like_dom_sf"/>
</dbReference>
<evidence type="ECO:0000259" key="23">
    <source>
        <dbReference type="PROSITE" id="PS50948"/>
    </source>
</evidence>
<keyword evidence="6 20" id="KW-0732">Signal</keyword>
<comment type="similarity">
    <text evidence="17">Belongs to the protein kinase superfamily. Ser/Thr protein kinase family.</text>
</comment>
<dbReference type="InterPro" id="IPR024171">
    <property type="entry name" value="SRK-like_kinase"/>
</dbReference>
<protein>
    <recommendedName>
        <fullName evidence="17">Receptor-like serine/threonine-protein kinase</fullName>
        <ecNumber evidence="17">2.7.11.1</ecNumber>
    </recommendedName>
</protein>
<dbReference type="Pfam" id="PF01453">
    <property type="entry name" value="B_lectin"/>
    <property type="match status" value="1"/>
</dbReference>
<evidence type="ECO:0000256" key="16">
    <source>
        <dbReference type="ARBA" id="ARBA00048679"/>
    </source>
</evidence>
<organism evidence="24 25">
    <name type="scientific">Hevea brasiliensis</name>
    <name type="common">Para rubber tree</name>
    <name type="synonym">Siphonia brasiliensis</name>
    <dbReference type="NCBI Taxonomy" id="3981"/>
    <lineage>
        <taxon>Eukaryota</taxon>
        <taxon>Viridiplantae</taxon>
        <taxon>Streptophyta</taxon>
        <taxon>Embryophyta</taxon>
        <taxon>Tracheophyta</taxon>
        <taxon>Spermatophyta</taxon>
        <taxon>Magnoliopsida</taxon>
        <taxon>eudicotyledons</taxon>
        <taxon>Gunneridae</taxon>
        <taxon>Pentapetalae</taxon>
        <taxon>rosids</taxon>
        <taxon>fabids</taxon>
        <taxon>Malpighiales</taxon>
        <taxon>Euphorbiaceae</taxon>
        <taxon>Crotonoideae</taxon>
        <taxon>Micrandreae</taxon>
        <taxon>Hevea</taxon>
    </lineage>
</organism>
<dbReference type="Pfam" id="PF00954">
    <property type="entry name" value="S_locus_glycop"/>
    <property type="match status" value="1"/>
</dbReference>
<dbReference type="SMART" id="SM00220">
    <property type="entry name" value="S_TKc"/>
    <property type="match status" value="1"/>
</dbReference>
<name>A0ABQ9KS47_HEVBR</name>
<dbReference type="PROSITE" id="PS00107">
    <property type="entry name" value="PROTEIN_KINASE_ATP"/>
    <property type="match status" value="1"/>
</dbReference>
<keyword evidence="12" id="KW-1015">Disulfide bond</keyword>
<feature type="signal peptide" evidence="20">
    <location>
        <begin position="1"/>
        <end position="26"/>
    </location>
</feature>
<comment type="catalytic activity">
    <reaction evidence="16 17">
        <text>L-seryl-[protein] + ATP = O-phospho-L-seryl-[protein] + ADP + H(+)</text>
        <dbReference type="Rhea" id="RHEA:17989"/>
        <dbReference type="Rhea" id="RHEA-COMP:9863"/>
        <dbReference type="Rhea" id="RHEA-COMP:11604"/>
        <dbReference type="ChEBI" id="CHEBI:15378"/>
        <dbReference type="ChEBI" id="CHEBI:29999"/>
        <dbReference type="ChEBI" id="CHEBI:30616"/>
        <dbReference type="ChEBI" id="CHEBI:83421"/>
        <dbReference type="ChEBI" id="CHEBI:456216"/>
        <dbReference type="EC" id="2.7.11.1"/>
    </reaction>
</comment>
<evidence type="ECO:0000256" key="8">
    <source>
        <dbReference type="ARBA" id="ARBA00022777"/>
    </source>
</evidence>
<keyword evidence="13" id="KW-0675">Receptor</keyword>
<dbReference type="PROSITE" id="PS50011">
    <property type="entry name" value="PROTEIN_KINASE_DOM"/>
    <property type="match status" value="1"/>
</dbReference>
<dbReference type="Pfam" id="PF00069">
    <property type="entry name" value="Pkinase"/>
    <property type="match status" value="1"/>
</dbReference>
<dbReference type="Gene3D" id="3.30.200.20">
    <property type="entry name" value="Phosphorylase Kinase, domain 1"/>
    <property type="match status" value="1"/>
</dbReference>